<keyword evidence="1" id="KW-0472">Membrane</keyword>
<evidence type="ECO:0000313" key="2">
    <source>
        <dbReference type="EMBL" id="PJZ82981.1"/>
    </source>
</evidence>
<dbReference type="Proteomes" id="UP000232145">
    <property type="component" value="Unassembled WGS sequence"/>
</dbReference>
<dbReference type="EMBL" id="NPDX01000014">
    <property type="protein sequence ID" value="PJZ82981.1"/>
    <property type="molecule type" value="Genomic_DNA"/>
</dbReference>
<comment type="caution">
    <text evidence="2">The sequence shown here is derived from an EMBL/GenBank/DDBJ whole genome shotgun (WGS) entry which is preliminary data.</text>
</comment>
<evidence type="ECO:0000313" key="3">
    <source>
        <dbReference type="Proteomes" id="UP000232145"/>
    </source>
</evidence>
<evidence type="ECO:0000256" key="1">
    <source>
        <dbReference type="SAM" id="Phobius"/>
    </source>
</evidence>
<keyword evidence="3" id="KW-1185">Reference proteome</keyword>
<gene>
    <name evidence="2" type="ORF">CH364_18605</name>
</gene>
<organism evidence="2 3">
    <name type="scientific">Leptospira harrisiae</name>
    <dbReference type="NCBI Taxonomy" id="2023189"/>
    <lineage>
        <taxon>Bacteria</taxon>
        <taxon>Pseudomonadati</taxon>
        <taxon>Spirochaetota</taxon>
        <taxon>Spirochaetia</taxon>
        <taxon>Leptospirales</taxon>
        <taxon>Leptospiraceae</taxon>
        <taxon>Leptospira</taxon>
    </lineage>
</organism>
<reference evidence="2 3" key="1">
    <citation type="submission" date="2017-07" db="EMBL/GenBank/DDBJ databases">
        <title>Leptospira spp. isolated from tropical soils.</title>
        <authorList>
            <person name="Thibeaux R."/>
            <person name="Iraola G."/>
            <person name="Ferres I."/>
            <person name="Bierque E."/>
            <person name="Girault D."/>
            <person name="Soupe-Gilbert M.-E."/>
            <person name="Picardeau M."/>
            <person name="Goarant C."/>
        </authorList>
    </citation>
    <scope>NUCLEOTIDE SEQUENCE [LARGE SCALE GENOMIC DNA]</scope>
    <source>
        <strain evidence="2 3">FH2-B-A1</strain>
    </source>
</reference>
<protein>
    <submittedName>
        <fullName evidence="2">Uncharacterized protein</fullName>
    </submittedName>
</protein>
<keyword evidence="1" id="KW-0812">Transmembrane</keyword>
<keyword evidence="1" id="KW-1133">Transmembrane helix</keyword>
<sequence length="164" mass="18808">MKLFLSSATGGVIFGIYIFYLLYASKNNLSYYGLSLPGAIANKCSSIQKFIPPEITKDKKKDILLSKSIIIPCGKNSFSFKQKYDSLVIETYLEFNNKKYKIQVAREDKLGYNQIDILGAIDNTIIMRIFTGDFVSELFGMNPSERFLFFNWKEGKFSIDRDLQ</sequence>
<dbReference type="AlphaFoldDB" id="A0A2N0AFF0"/>
<proteinExistence type="predicted"/>
<feature type="transmembrane region" description="Helical" evidence="1">
    <location>
        <begin position="6"/>
        <end position="23"/>
    </location>
</feature>
<accession>A0A2N0AFF0</accession>
<dbReference type="RefSeq" id="WP_100745199.1">
    <property type="nucleotide sequence ID" value="NZ_NPDW01000008.1"/>
</dbReference>
<name>A0A2N0AFF0_9LEPT</name>